<evidence type="ECO:0000313" key="2">
    <source>
        <dbReference type="Proteomes" id="UP001194539"/>
    </source>
</evidence>
<gene>
    <name evidence="1" type="ORF">H1B27_37555</name>
</gene>
<name>A0ABS0PFA2_9BRAD</name>
<dbReference type="EMBL" id="JACEGD010000062">
    <property type="protein sequence ID" value="MBH5391926.1"/>
    <property type="molecule type" value="Genomic_DNA"/>
</dbReference>
<keyword evidence="2" id="KW-1185">Reference proteome</keyword>
<organism evidence="1 2">
    <name type="scientific">Bradyrhizobium diversitatis</name>
    <dbReference type="NCBI Taxonomy" id="2755406"/>
    <lineage>
        <taxon>Bacteria</taxon>
        <taxon>Pseudomonadati</taxon>
        <taxon>Pseudomonadota</taxon>
        <taxon>Alphaproteobacteria</taxon>
        <taxon>Hyphomicrobiales</taxon>
        <taxon>Nitrobacteraceae</taxon>
        <taxon>Bradyrhizobium</taxon>
    </lineage>
</organism>
<accession>A0ABS0PFA2</accession>
<proteinExistence type="predicted"/>
<reference evidence="1 2" key="1">
    <citation type="submission" date="2020-07" db="EMBL/GenBank/DDBJ databases">
        <title>Bradyrhizobium diversity isolated from nodules of indigenous legumes of Western Australia.</title>
        <authorList>
            <person name="Klepa M.S."/>
        </authorList>
    </citation>
    <scope>NUCLEOTIDE SEQUENCE [LARGE SCALE GENOMIC DNA]</scope>
    <source>
        <strain evidence="1 2">CNPSo 4019</strain>
    </source>
</reference>
<sequence>MQKRPDWVDDIDWDDLYPRVLAVAFRMSAGRANRRHEAEQLAQEAITRSFTTRTVDLKKYELFVYLVGIMRSIRSDQMRSPGARLFDFDDEAVIRFPARPTQDDALSIASLSRLIEQQDPGANQVAMHMLAGLRTSREIAEAMSVSPQKVDALKKNLRRIILELGRNDLRLVRKPPSGAKIADLEE</sequence>
<protein>
    <submittedName>
        <fullName evidence="1">Sigma-70 family RNA polymerase sigma factor</fullName>
    </submittedName>
</protein>
<evidence type="ECO:0000313" key="1">
    <source>
        <dbReference type="EMBL" id="MBH5391926.1"/>
    </source>
</evidence>
<dbReference type="Proteomes" id="UP001194539">
    <property type="component" value="Unassembled WGS sequence"/>
</dbReference>
<comment type="caution">
    <text evidence="1">The sequence shown here is derived from an EMBL/GenBank/DDBJ whole genome shotgun (WGS) entry which is preliminary data.</text>
</comment>
<dbReference type="RefSeq" id="WP_197969507.1">
    <property type="nucleotide sequence ID" value="NZ_JACEGD010000062.1"/>
</dbReference>